<feature type="region of interest" description="Disordered" evidence="1">
    <location>
        <begin position="306"/>
        <end position="434"/>
    </location>
</feature>
<organism evidence="2">
    <name type="scientific">Eutreptiella gymnastica</name>
    <dbReference type="NCBI Taxonomy" id="73025"/>
    <lineage>
        <taxon>Eukaryota</taxon>
        <taxon>Discoba</taxon>
        <taxon>Euglenozoa</taxon>
        <taxon>Euglenida</taxon>
        <taxon>Spirocuta</taxon>
        <taxon>Euglenophyceae</taxon>
        <taxon>Eutreptiales</taxon>
        <taxon>Eutreptiaceae</taxon>
        <taxon>Eutreptiella</taxon>
    </lineage>
</organism>
<sequence length="505" mass="57250">MGSKQVRERHNFLYGSTLGSLSRVDQFASSNVDPNLTVEELRARQDSAMERLSQPRLRPTKDSEGNVQRQLPPNNRMQNKAQMENLFGPLTWVYATINLSKDEITMPTDDCSKVPPVQNSVCFKKATRSIERELKQHDVLPMDPKTSKKKALMSTASPQYALLFDMITTRRVIMSGEPHRVATELYRWVDTYFPHTIKFTFIGITDNGSTRVARDVFYKDKLNNKEDAFQKYINKCDFEAVDDNHMYTVYPENDAYVDYIIRMGLDHLKAEEQARRDRYTTPKYEPDPLPAFVQRDLDRLKQERERLKSLRTVSPAPKLRSGRSPPSSPVLGRLSPLNRSISDSTGPGRAKSPSATVASGDEPWGTTFKSQRDLQEERAKRLMERNKKLQKGRPLRTGPPKSVSSRLSLRLAGSPTSPSKALTSPQAASQVEEDPEAAAQAEFLRQAEQRFQDINQVFKKRLKASKDGVVDVPVSSTNQASQHLLQQQQLAAAMVLKRLTSTIEH</sequence>
<gene>
    <name evidence="2" type="ORF">EGYM00392_LOCUS25210</name>
</gene>
<name>A0A7S1IIZ3_9EUGL</name>
<protein>
    <submittedName>
        <fullName evidence="2">Uncharacterized protein</fullName>
    </submittedName>
</protein>
<reference evidence="2" key="1">
    <citation type="submission" date="2021-01" db="EMBL/GenBank/DDBJ databases">
        <authorList>
            <person name="Corre E."/>
            <person name="Pelletier E."/>
            <person name="Niang G."/>
            <person name="Scheremetjew M."/>
            <person name="Finn R."/>
            <person name="Kale V."/>
            <person name="Holt S."/>
            <person name="Cochrane G."/>
            <person name="Meng A."/>
            <person name="Brown T."/>
            <person name="Cohen L."/>
        </authorList>
    </citation>
    <scope>NUCLEOTIDE SEQUENCE</scope>
    <source>
        <strain evidence="2">NIES-381</strain>
    </source>
</reference>
<feature type="region of interest" description="Disordered" evidence="1">
    <location>
        <begin position="45"/>
        <end position="73"/>
    </location>
</feature>
<feature type="compositionally biased region" description="Polar residues" evidence="1">
    <location>
        <begin position="414"/>
        <end position="429"/>
    </location>
</feature>
<dbReference type="EMBL" id="HBGA01067481">
    <property type="protein sequence ID" value="CAD9014106.1"/>
    <property type="molecule type" value="Transcribed_RNA"/>
</dbReference>
<proteinExistence type="predicted"/>
<dbReference type="AlphaFoldDB" id="A0A7S1IIZ3"/>
<feature type="compositionally biased region" description="Basic and acidic residues" evidence="1">
    <location>
        <begin position="370"/>
        <end position="387"/>
    </location>
</feature>
<evidence type="ECO:0000313" key="2">
    <source>
        <dbReference type="EMBL" id="CAD9014106.1"/>
    </source>
</evidence>
<evidence type="ECO:0000256" key="1">
    <source>
        <dbReference type="SAM" id="MobiDB-lite"/>
    </source>
</evidence>
<accession>A0A7S1IIZ3</accession>